<evidence type="ECO:0008006" key="4">
    <source>
        <dbReference type="Google" id="ProtNLM"/>
    </source>
</evidence>
<protein>
    <recommendedName>
        <fullName evidence="4">GATase domain protein</fullName>
    </recommendedName>
</protein>
<feature type="compositionally biased region" description="Polar residues" evidence="1">
    <location>
        <begin position="249"/>
        <end position="264"/>
    </location>
</feature>
<sequence length="359" mass="35433">MSVDLRTTIGAFALVFLAIVGVAAVGGVVLDDAPPETDAVADDHWQADAVEPETASEGGEVEMESSEPSNTVVVHLGGGAAGPGGGTSILPIEDRDAPAEADVGALGGVRRGVAPLTAALVENGHEVRFYGGAVGSEPLPSMLSDADAFVTTNPGALSATDADAVETFVDAGGRTLVTSDPGAAGALTDFGSPFGVYGEAGYVYDMENNDANYLSVFVEPTGSGALTEGVEEVVFRGAAPVGTADGSATLATPETSRLSTTRETGSYGVAVRSDSLAVLGDSSFLEPENADRADNGILIGNVADFLVTGESPDASFGSPTGPGGAAPPGGAVPPGGSTPPPEPTDPSGNETDPAGNATA</sequence>
<gene>
    <name evidence="2" type="ORF">SAMN04488067_102321</name>
</gene>
<dbReference type="RefSeq" id="WP_149797832.1">
    <property type="nucleotide sequence ID" value="NZ_FNBO01000002.1"/>
</dbReference>
<dbReference type="EMBL" id="FNBO01000002">
    <property type="protein sequence ID" value="SDF20793.1"/>
    <property type="molecule type" value="Genomic_DNA"/>
</dbReference>
<reference evidence="2 3" key="1">
    <citation type="submission" date="2016-10" db="EMBL/GenBank/DDBJ databases">
        <authorList>
            <person name="Varghese N."/>
            <person name="Submissions S."/>
        </authorList>
    </citation>
    <scope>NUCLEOTIDE SEQUENCE [LARGE SCALE GENOMIC DNA]</scope>
    <source>
        <strain evidence="2 3">CGMCC 1.3527</strain>
    </source>
</reference>
<dbReference type="AlphaFoldDB" id="A0A1G7J7C2"/>
<dbReference type="OrthoDB" id="239338at2157"/>
<feature type="region of interest" description="Disordered" evidence="1">
    <location>
        <begin position="244"/>
        <end position="264"/>
    </location>
</feature>
<proteinExistence type="predicted"/>
<dbReference type="Proteomes" id="UP000324020">
    <property type="component" value="Unassembled WGS sequence"/>
</dbReference>
<feature type="region of interest" description="Disordered" evidence="1">
    <location>
        <begin position="310"/>
        <end position="359"/>
    </location>
</feature>
<organism evidence="2 3">
    <name type="scientific">Halorubrum xinjiangense</name>
    <dbReference type="NCBI Taxonomy" id="261291"/>
    <lineage>
        <taxon>Archaea</taxon>
        <taxon>Methanobacteriati</taxon>
        <taxon>Methanobacteriota</taxon>
        <taxon>Stenosarchaea group</taxon>
        <taxon>Halobacteria</taxon>
        <taxon>Halobacteriales</taxon>
        <taxon>Haloferacaceae</taxon>
        <taxon>Halorubrum</taxon>
    </lineage>
</organism>
<evidence type="ECO:0000313" key="3">
    <source>
        <dbReference type="Proteomes" id="UP000324020"/>
    </source>
</evidence>
<name>A0A1G7J7C2_9EURY</name>
<evidence type="ECO:0000313" key="2">
    <source>
        <dbReference type="EMBL" id="SDF20793.1"/>
    </source>
</evidence>
<keyword evidence="3" id="KW-1185">Reference proteome</keyword>
<evidence type="ECO:0000256" key="1">
    <source>
        <dbReference type="SAM" id="MobiDB-lite"/>
    </source>
</evidence>
<accession>A0A1G7J7C2</accession>